<feature type="region of interest" description="Disordered" evidence="4">
    <location>
        <begin position="524"/>
        <end position="545"/>
    </location>
</feature>
<proteinExistence type="predicted"/>
<dbReference type="VEuPathDB" id="TriTrypDB:TvY486_0706520"/>
<keyword evidence="3" id="KW-0067">ATP-binding</keyword>
<dbReference type="Pfam" id="PF00004">
    <property type="entry name" value="AAA"/>
    <property type="match status" value="1"/>
</dbReference>
<evidence type="ECO:0000256" key="2">
    <source>
        <dbReference type="ARBA" id="ARBA00022741"/>
    </source>
</evidence>
<dbReference type="GO" id="GO:0005524">
    <property type="term" value="F:ATP binding"/>
    <property type="evidence" value="ECO:0007669"/>
    <property type="project" value="UniProtKB-KW"/>
</dbReference>
<dbReference type="AlphaFoldDB" id="G0TZD2"/>
<protein>
    <recommendedName>
        <fullName evidence="5">AAA+ ATPase domain-containing protein</fullName>
    </recommendedName>
</protein>
<dbReference type="PANTHER" id="PTHR23389">
    <property type="entry name" value="CHROMOSOME TRANSMISSION FIDELITY FACTOR 18"/>
    <property type="match status" value="1"/>
</dbReference>
<evidence type="ECO:0000259" key="5">
    <source>
        <dbReference type="SMART" id="SM00382"/>
    </source>
</evidence>
<dbReference type="EMBL" id="HE573023">
    <property type="protein sequence ID" value="CCC49335.1"/>
    <property type="molecule type" value="Genomic_DNA"/>
</dbReference>
<dbReference type="InterPro" id="IPR003959">
    <property type="entry name" value="ATPase_AAA_core"/>
</dbReference>
<organism evidence="6">
    <name type="scientific">Trypanosoma vivax (strain Y486)</name>
    <dbReference type="NCBI Taxonomy" id="1055687"/>
    <lineage>
        <taxon>Eukaryota</taxon>
        <taxon>Discoba</taxon>
        <taxon>Euglenozoa</taxon>
        <taxon>Kinetoplastea</taxon>
        <taxon>Metakinetoplastina</taxon>
        <taxon>Trypanosomatida</taxon>
        <taxon>Trypanosomatidae</taxon>
        <taxon>Trypanosoma</taxon>
        <taxon>Duttonella</taxon>
    </lineage>
</organism>
<evidence type="ECO:0000256" key="3">
    <source>
        <dbReference type="ARBA" id="ARBA00022840"/>
    </source>
</evidence>
<reference evidence="6" key="1">
    <citation type="journal article" date="2012" name="Proc. Natl. Acad. Sci. U.S.A.">
        <title>Antigenic diversity is generated by distinct evolutionary mechanisms in African trypanosome species.</title>
        <authorList>
            <person name="Jackson A.P."/>
            <person name="Berry A."/>
            <person name="Aslett M."/>
            <person name="Allison H.C."/>
            <person name="Burton P."/>
            <person name="Vavrova-Anderson J."/>
            <person name="Brown R."/>
            <person name="Browne H."/>
            <person name="Corton N."/>
            <person name="Hauser H."/>
            <person name="Gamble J."/>
            <person name="Gilderthorp R."/>
            <person name="Marcello L."/>
            <person name="McQuillan J."/>
            <person name="Otto T.D."/>
            <person name="Quail M.A."/>
            <person name="Sanders M.J."/>
            <person name="van Tonder A."/>
            <person name="Ginger M.L."/>
            <person name="Field M.C."/>
            <person name="Barry J.D."/>
            <person name="Hertz-Fowler C."/>
            <person name="Berriman M."/>
        </authorList>
    </citation>
    <scope>NUCLEOTIDE SEQUENCE</scope>
    <source>
        <strain evidence="6">Y486</strain>
    </source>
</reference>
<accession>G0TZD2</accession>
<dbReference type="SUPFAM" id="SSF52540">
    <property type="entry name" value="P-loop containing nucleoside triphosphate hydrolases"/>
    <property type="match status" value="1"/>
</dbReference>
<dbReference type="Gene3D" id="3.40.50.300">
    <property type="entry name" value="P-loop containing nucleotide triphosphate hydrolases"/>
    <property type="match status" value="1"/>
</dbReference>
<dbReference type="InterPro" id="IPR027417">
    <property type="entry name" value="P-loop_NTPase"/>
</dbReference>
<keyword evidence="1" id="KW-0235">DNA replication</keyword>
<dbReference type="SMART" id="SM00382">
    <property type="entry name" value="AAA"/>
    <property type="match status" value="1"/>
</dbReference>
<dbReference type="GO" id="GO:0003677">
    <property type="term" value="F:DNA binding"/>
    <property type="evidence" value="ECO:0007669"/>
    <property type="project" value="TreeGrafter"/>
</dbReference>
<dbReference type="Gene3D" id="1.10.8.60">
    <property type="match status" value="1"/>
</dbReference>
<name>G0TZD2_TRYVY</name>
<keyword evidence="2" id="KW-0547">Nucleotide-binding</keyword>
<dbReference type="GO" id="GO:0006260">
    <property type="term" value="P:DNA replication"/>
    <property type="evidence" value="ECO:0007669"/>
    <property type="project" value="UniProtKB-KW"/>
</dbReference>
<evidence type="ECO:0000313" key="6">
    <source>
        <dbReference type="EMBL" id="CCC49335.1"/>
    </source>
</evidence>
<feature type="compositionally biased region" description="Basic and acidic residues" evidence="4">
    <location>
        <begin position="850"/>
        <end position="879"/>
    </location>
</feature>
<gene>
    <name evidence="6" type="ORF">TVY486_0706520</name>
</gene>
<dbReference type="GO" id="GO:0005634">
    <property type="term" value="C:nucleus"/>
    <property type="evidence" value="ECO:0007669"/>
    <property type="project" value="TreeGrafter"/>
</dbReference>
<evidence type="ECO:0000256" key="4">
    <source>
        <dbReference type="SAM" id="MobiDB-lite"/>
    </source>
</evidence>
<dbReference type="InterPro" id="IPR003593">
    <property type="entry name" value="AAA+_ATPase"/>
</dbReference>
<dbReference type="PANTHER" id="PTHR23389:SF3">
    <property type="entry name" value="CHROMOSOME TRANSMISSION FIDELITY PROTEIN 18 HOMOLOG"/>
    <property type="match status" value="1"/>
</dbReference>
<feature type="compositionally biased region" description="Basic and acidic residues" evidence="4">
    <location>
        <begin position="524"/>
        <end position="534"/>
    </location>
</feature>
<dbReference type="GO" id="GO:0016887">
    <property type="term" value="F:ATP hydrolysis activity"/>
    <property type="evidence" value="ECO:0007669"/>
    <property type="project" value="InterPro"/>
</dbReference>
<sequence>MEAQSVPALEHKTVGEFMEDEFGLIGEDLLRSVPCAHDVLCPAADLPRETSAEEKAAAEDKGVCAFPPLAKISFMIRGDNGEVRWVTASGLPSTVVHQEGVEGGLCVRDDDKELAPQVLREKTGGCEEEEDGGLTRCLGLHGRRGVNGLDFVNIAALQETLLNEAAQEAVDSTGNSSTLPCSRPDAGDKSREELLWVVKYTPKRFHELLSDDSTNLKLLRWMKSWDAYVFRNDAATPAEAALMESSGPSPARPDDRLAILVGPPGVGKTTLAHVLASHCGYETIEINASVDRTTSRIESMIQLAVAPCRGRHRVPGPSNPSGGKGTSTLREATQGGASSVSLLDSLLTPKCLIIDEMDGIASNVGAFLLKQDIHCPVICLCNDYYVPALRPLRQQCRFVLHVPPIRPQRLLARLSEIAERENIRASSVALAELVRASNGDVRCCLNTMQFAYQAVDASVASSPKQQHELLRKMYGKDSKLSLWDSWRVVFERQERGKYVQLLRKEFLIDYDAAVMEGCSQLLHGVDDQKPKDPDGSGTQIPTEHRAGEAKVRVAAGFRVDPGYIYTSHVLLQCGETGAMLEGLQEFYLKRPYTDYSLRHTHVVADAFAFHDCLTSAAYRHPSLLPFVDQYAQSVTATRCFCCCSSASRSGGSVIGGFPREGFCANRRKMESTHIVRSLRDGCRVPEISAHLYTADAVNDFIPLLLRCLCDVSVRLPSRPIASIAALNKRDHQLLSESVARHATYGLSYALTTRGLFYSGEESEDEVERWDLTPPIHRTCCVSRSASRAQHEPGHWELSPVMVLSMKAEMKQLMVGEIGRFIIQSEALHNKKGRKDSESATHPSVVVAKSVSDKPLVEHQAPRKRERVDDDGAGGGDEKVEGDIEVTRSVPHRKLAVEVNASELQNVKDLKDSSVMPNRFSSRTTNKPEGVPVKIEGSVRRDLFGRPIPDKASGVPVVGGSRSLEENGPASSVKTIGVKKAANVQTVQYIYHDGSTNAVKIPASLKDF</sequence>
<evidence type="ECO:0000256" key="1">
    <source>
        <dbReference type="ARBA" id="ARBA00022705"/>
    </source>
</evidence>
<feature type="region of interest" description="Disordered" evidence="4">
    <location>
        <begin position="831"/>
        <end position="879"/>
    </location>
</feature>
<feature type="domain" description="AAA+ ATPase" evidence="5">
    <location>
        <begin position="254"/>
        <end position="404"/>
    </location>
</feature>
<dbReference type="CDD" id="cd00009">
    <property type="entry name" value="AAA"/>
    <property type="match status" value="1"/>
</dbReference>
<feature type="region of interest" description="Disordered" evidence="4">
    <location>
        <begin position="312"/>
        <end position="333"/>
    </location>
</feature>
<dbReference type="InterPro" id="IPR047854">
    <property type="entry name" value="RFC_lid"/>
</dbReference>
<dbReference type="CDD" id="cd18140">
    <property type="entry name" value="HLD_clamp_RFC"/>
    <property type="match status" value="1"/>
</dbReference>